<keyword evidence="2 10" id="KW-0813">Transport</keyword>
<evidence type="ECO:0000256" key="9">
    <source>
        <dbReference type="ARBA" id="ARBA00023237"/>
    </source>
</evidence>
<dbReference type="Pfam" id="PF07715">
    <property type="entry name" value="Plug"/>
    <property type="match status" value="1"/>
</dbReference>
<dbReference type="STRING" id="266779.Meso_2063"/>
<evidence type="ECO:0000313" key="15">
    <source>
        <dbReference type="EMBL" id="ABG63456.1"/>
    </source>
</evidence>
<keyword evidence="4 10" id="KW-0812">Transmembrane</keyword>
<evidence type="ECO:0000259" key="13">
    <source>
        <dbReference type="Pfam" id="PF00593"/>
    </source>
</evidence>
<protein>
    <submittedName>
        <fullName evidence="15">TonB-dependent receptor</fullName>
    </submittedName>
</protein>
<comment type="subcellular location">
    <subcellularLocation>
        <location evidence="1 10">Cell outer membrane</location>
        <topology evidence="1 10">Multi-pass membrane protein</topology>
    </subcellularLocation>
</comment>
<dbReference type="PROSITE" id="PS52016">
    <property type="entry name" value="TONB_DEPENDENT_REC_3"/>
    <property type="match status" value="1"/>
</dbReference>
<evidence type="ECO:0000256" key="1">
    <source>
        <dbReference type="ARBA" id="ARBA00004571"/>
    </source>
</evidence>
<dbReference type="KEGG" id="mes:Meso_2063"/>
<feature type="domain" description="TonB-dependent receptor plug" evidence="14">
    <location>
        <begin position="49"/>
        <end position="154"/>
    </location>
</feature>
<dbReference type="HOGENOM" id="CLU_008287_18_5_5"/>
<accession>Q11GL9</accession>
<gene>
    <name evidence="15" type="ordered locus">Meso_2063</name>
</gene>
<comment type="similarity">
    <text evidence="10 11">Belongs to the TonB-dependent receptor family.</text>
</comment>
<keyword evidence="7 10" id="KW-0472">Membrane</keyword>
<dbReference type="OrthoDB" id="9760333at2"/>
<proteinExistence type="inferred from homology"/>
<evidence type="ECO:0000259" key="14">
    <source>
        <dbReference type="Pfam" id="PF07715"/>
    </source>
</evidence>
<reference evidence="15" key="1">
    <citation type="submission" date="2006-06" db="EMBL/GenBank/DDBJ databases">
        <title>Complete sequence of chromosome of Chelativorans sp. BNC1.</title>
        <authorList>
            <consortium name="US DOE Joint Genome Institute"/>
            <person name="Copeland A."/>
            <person name="Lucas S."/>
            <person name="Lapidus A."/>
            <person name="Barry K."/>
            <person name="Detter J.C."/>
            <person name="Glavina del Rio T."/>
            <person name="Hammon N."/>
            <person name="Israni S."/>
            <person name="Dalin E."/>
            <person name="Tice H."/>
            <person name="Pitluck S."/>
            <person name="Chertkov O."/>
            <person name="Brettin T."/>
            <person name="Bruce D."/>
            <person name="Han C."/>
            <person name="Tapia R."/>
            <person name="Gilna P."/>
            <person name="Schmutz J."/>
            <person name="Larimer F."/>
            <person name="Land M."/>
            <person name="Hauser L."/>
            <person name="Kyrpides N."/>
            <person name="Mikhailova N."/>
            <person name="Richardson P."/>
        </authorList>
    </citation>
    <scope>NUCLEOTIDE SEQUENCE</scope>
    <source>
        <strain evidence="15">BNC1</strain>
    </source>
</reference>
<dbReference type="GO" id="GO:0009279">
    <property type="term" value="C:cell outer membrane"/>
    <property type="evidence" value="ECO:0007669"/>
    <property type="project" value="UniProtKB-SubCell"/>
</dbReference>
<dbReference type="GO" id="GO:0015344">
    <property type="term" value="F:siderophore uptake transmembrane transporter activity"/>
    <property type="evidence" value="ECO:0007669"/>
    <property type="project" value="TreeGrafter"/>
</dbReference>
<evidence type="ECO:0000256" key="12">
    <source>
        <dbReference type="SAM" id="SignalP"/>
    </source>
</evidence>
<keyword evidence="6 11" id="KW-0798">TonB box</keyword>
<dbReference type="InterPro" id="IPR037066">
    <property type="entry name" value="Plug_dom_sf"/>
</dbReference>
<dbReference type="InterPro" id="IPR036942">
    <property type="entry name" value="Beta-barrel_TonB_sf"/>
</dbReference>
<evidence type="ECO:0000256" key="4">
    <source>
        <dbReference type="ARBA" id="ARBA00022692"/>
    </source>
</evidence>
<keyword evidence="5 12" id="KW-0732">Signal</keyword>
<evidence type="ECO:0000256" key="5">
    <source>
        <dbReference type="ARBA" id="ARBA00022729"/>
    </source>
</evidence>
<feature type="domain" description="TonB-dependent receptor-like beta-barrel" evidence="13">
    <location>
        <begin position="241"/>
        <end position="617"/>
    </location>
</feature>
<dbReference type="Gene3D" id="2.40.170.20">
    <property type="entry name" value="TonB-dependent receptor, beta-barrel domain"/>
    <property type="match status" value="1"/>
</dbReference>
<evidence type="ECO:0000256" key="7">
    <source>
        <dbReference type="ARBA" id="ARBA00023136"/>
    </source>
</evidence>
<evidence type="ECO:0000256" key="2">
    <source>
        <dbReference type="ARBA" id="ARBA00022448"/>
    </source>
</evidence>
<dbReference type="eggNOG" id="COG4206">
    <property type="taxonomic scope" value="Bacteria"/>
</dbReference>
<dbReference type="Gene3D" id="2.170.130.10">
    <property type="entry name" value="TonB-dependent receptor, plug domain"/>
    <property type="match status" value="1"/>
</dbReference>
<dbReference type="InterPro" id="IPR000531">
    <property type="entry name" value="Beta-barrel_TonB"/>
</dbReference>
<feature type="signal peptide" evidence="12">
    <location>
        <begin position="1"/>
        <end position="27"/>
    </location>
</feature>
<organism evidence="15">
    <name type="scientific">Chelativorans sp. (strain BNC1)</name>
    <dbReference type="NCBI Taxonomy" id="266779"/>
    <lineage>
        <taxon>Bacteria</taxon>
        <taxon>Pseudomonadati</taxon>
        <taxon>Pseudomonadota</taxon>
        <taxon>Alphaproteobacteria</taxon>
        <taxon>Hyphomicrobiales</taxon>
        <taxon>Phyllobacteriaceae</taxon>
        <taxon>Chelativorans</taxon>
    </lineage>
</organism>
<dbReference type="CDD" id="cd01347">
    <property type="entry name" value="ligand_gated_channel"/>
    <property type="match status" value="1"/>
</dbReference>
<keyword evidence="9 10" id="KW-0998">Cell outer membrane</keyword>
<evidence type="ECO:0000256" key="6">
    <source>
        <dbReference type="ARBA" id="ARBA00023077"/>
    </source>
</evidence>
<keyword evidence="3 10" id="KW-1134">Transmembrane beta strand</keyword>
<evidence type="ECO:0000256" key="8">
    <source>
        <dbReference type="ARBA" id="ARBA00023170"/>
    </source>
</evidence>
<keyword evidence="8 15" id="KW-0675">Receptor</keyword>
<evidence type="ECO:0000256" key="11">
    <source>
        <dbReference type="RuleBase" id="RU003357"/>
    </source>
</evidence>
<dbReference type="InterPro" id="IPR039426">
    <property type="entry name" value="TonB-dep_rcpt-like"/>
</dbReference>
<dbReference type="AlphaFoldDB" id="Q11GL9"/>
<dbReference type="GO" id="GO:0044718">
    <property type="term" value="P:siderophore transmembrane transport"/>
    <property type="evidence" value="ECO:0007669"/>
    <property type="project" value="TreeGrafter"/>
</dbReference>
<evidence type="ECO:0000256" key="10">
    <source>
        <dbReference type="PROSITE-ProRule" id="PRU01360"/>
    </source>
</evidence>
<evidence type="ECO:0000256" key="3">
    <source>
        <dbReference type="ARBA" id="ARBA00022452"/>
    </source>
</evidence>
<feature type="chain" id="PRO_5004180098" evidence="12">
    <location>
        <begin position="28"/>
        <end position="645"/>
    </location>
</feature>
<dbReference type="EMBL" id="CP000390">
    <property type="protein sequence ID" value="ABG63456.1"/>
    <property type="molecule type" value="Genomic_DNA"/>
</dbReference>
<dbReference type="SUPFAM" id="SSF56935">
    <property type="entry name" value="Porins"/>
    <property type="match status" value="1"/>
</dbReference>
<sequence precursor="true">MIRRRTASSLTVGASALATLLAGSAGAQDIDLGEIVVTPNRAPTALSGAGSTVEVIDEDSIEAQSRPLLTDYLNELPGLYVATQGGVGKETSLSIRGADKKYIKTLFNGIDISDPSATQVQPSFEHLLIGGVSHIEVLKGSQSTLYGADAVAGVIDISTLRNDPVGTTHRVLVEGGSNETGRASYGLSNVTETGRMSLDIAGLYTGGISAALVNGNPLIDPGQSSLEDDFYQNVTASFAGEQQMGDNVTIFGSGLLINSKGAFDDSGLPPTDNEMNEGHSRQMAGRAGISFDLMEGRFRNTVSGQLSEIDRDISSVSIFGPFEGEFNGRRGKLDYQGAFDVNDRLTLQFGADYERRQAHITNNYGTDTRDADWIAGIWGQVIAEPIENLTVTAGLRHDDHSRFGGYTTYRGAVAYLFPSTGTKLRSSIGTGFRAPSLYENNYVSYDPTVPLPDLEPEESFSWDVGMDQSFMGGRGTASLTYFQLDTDNLIDYDFIRDTYIQFEGTTRRRGVEMGLAYEVNDWLSLGGNYTYTTAVEADDERRPRIPRHMIGLLAEARPAEKWTVSASAKIALDTVDFISPSFGTYERVELDDYVLLNAKVAYKPTEDTELYLRVENLLDQDYQTVYGYGSPGISAFAGFKAKFGP</sequence>
<name>Q11GL9_CHESB</name>
<dbReference type="Pfam" id="PF00593">
    <property type="entry name" value="TonB_dep_Rec_b-barrel"/>
    <property type="match status" value="1"/>
</dbReference>
<dbReference type="InterPro" id="IPR012910">
    <property type="entry name" value="Plug_dom"/>
</dbReference>
<dbReference type="PANTHER" id="PTHR30069:SF29">
    <property type="entry name" value="HEMOGLOBIN AND HEMOGLOBIN-HAPTOGLOBIN-BINDING PROTEIN 1-RELATED"/>
    <property type="match status" value="1"/>
</dbReference>
<dbReference type="PANTHER" id="PTHR30069">
    <property type="entry name" value="TONB-DEPENDENT OUTER MEMBRANE RECEPTOR"/>
    <property type="match status" value="1"/>
</dbReference>